<protein>
    <submittedName>
        <fullName evidence="7">Zf-DNL-domain-containing protein</fullName>
    </submittedName>
</protein>
<evidence type="ECO:0000313" key="8">
    <source>
        <dbReference type="Proteomes" id="UP000245884"/>
    </source>
</evidence>
<keyword evidence="3" id="KW-0862">Zinc</keyword>
<name>A0A316V0F7_9BASI</name>
<dbReference type="OrthoDB" id="512667at2759"/>
<evidence type="ECO:0000313" key="7">
    <source>
        <dbReference type="EMBL" id="PWN31030.1"/>
    </source>
</evidence>
<reference evidence="7 8" key="1">
    <citation type="journal article" date="2018" name="Mol. Biol. Evol.">
        <title>Broad Genomic Sampling Reveals a Smut Pathogenic Ancestry of the Fungal Clade Ustilaginomycotina.</title>
        <authorList>
            <person name="Kijpornyongpan T."/>
            <person name="Mondo S.J."/>
            <person name="Barry K."/>
            <person name="Sandor L."/>
            <person name="Lee J."/>
            <person name="Lipzen A."/>
            <person name="Pangilinan J."/>
            <person name="LaButti K."/>
            <person name="Hainaut M."/>
            <person name="Henrissat B."/>
            <person name="Grigoriev I.V."/>
            <person name="Spatafora J.W."/>
            <person name="Aime M.C."/>
        </authorList>
    </citation>
    <scope>NUCLEOTIDE SEQUENCE [LARGE SCALE GENOMIC DNA]</scope>
    <source>
        <strain evidence="7 8">MCA 5214</strain>
    </source>
</reference>
<dbReference type="GO" id="GO:0005739">
    <property type="term" value="C:mitochondrion"/>
    <property type="evidence" value="ECO:0007669"/>
    <property type="project" value="TreeGrafter"/>
</dbReference>
<dbReference type="STRING" id="1569628.A0A316V0F7"/>
<evidence type="ECO:0000256" key="4">
    <source>
        <dbReference type="PROSITE-ProRule" id="PRU00834"/>
    </source>
</evidence>
<dbReference type="PANTHER" id="PTHR20922">
    <property type="entry name" value="DNL-TYPE ZINC FINGER PROTEIN"/>
    <property type="match status" value="1"/>
</dbReference>
<gene>
    <name evidence="7" type="ORF">BDZ90DRAFT_273255</name>
</gene>
<organism evidence="7 8">
    <name type="scientific">Jaminaea rosea</name>
    <dbReference type="NCBI Taxonomy" id="1569628"/>
    <lineage>
        <taxon>Eukaryota</taxon>
        <taxon>Fungi</taxon>
        <taxon>Dikarya</taxon>
        <taxon>Basidiomycota</taxon>
        <taxon>Ustilaginomycotina</taxon>
        <taxon>Exobasidiomycetes</taxon>
        <taxon>Microstromatales</taxon>
        <taxon>Microstromatales incertae sedis</taxon>
        <taxon>Jaminaea</taxon>
    </lineage>
</organism>
<dbReference type="GO" id="GO:0051087">
    <property type="term" value="F:protein-folding chaperone binding"/>
    <property type="evidence" value="ECO:0007669"/>
    <property type="project" value="TreeGrafter"/>
</dbReference>
<dbReference type="Proteomes" id="UP000245884">
    <property type="component" value="Unassembled WGS sequence"/>
</dbReference>
<dbReference type="AlphaFoldDB" id="A0A316V0F7"/>
<dbReference type="InterPro" id="IPR007853">
    <property type="entry name" value="Znf_DNL-typ"/>
</dbReference>
<dbReference type="GeneID" id="37030617"/>
<dbReference type="RefSeq" id="XP_025365642.1">
    <property type="nucleotide sequence ID" value="XM_025508794.1"/>
</dbReference>
<dbReference type="GO" id="GO:0050821">
    <property type="term" value="P:protein stabilization"/>
    <property type="evidence" value="ECO:0007669"/>
    <property type="project" value="TreeGrafter"/>
</dbReference>
<keyword evidence="8" id="KW-1185">Reference proteome</keyword>
<dbReference type="Pfam" id="PF05180">
    <property type="entry name" value="zf-DNL"/>
    <property type="match status" value="1"/>
</dbReference>
<dbReference type="PANTHER" id="PTHR20922:SF13">
    <property type="entry name" value="DNL-TYPE ZINC FINGER PROTEIN"/>
    <property type="match status" value="1"/>
</dbReference>
<sequence>MTIAISASASLTRTLIPRLGTASSSSSASVLKAVRVNPSVSTLFRHSGHTTAAPPPLHRPPHFDQQWRGRAFCTATLPRRNAGAGEEARSGTPIGQIEQRLSLTFTCAVEGCGHRSTHEFAKRSYEKGIVIVQCPECKNRHLIADHLSWFKDAGEAKTVEEMVREKGGRVRVGRKALEDGVDQGETVEILSDSDAEALEAARGWESCFLRMLHILGPGISHLSLWHSESRILLRDAGQVRGRHRRLGALGPAWAWGEGDDFEDVRGSDDEEDHASEEEEDGTGSKAVINSAAELAAMRERARQKMPQWLRRELETKPVAEVARTHRAHLAPYGDVDAAVAAAATGTSDDLLTQHAVNSRKDKRQLKGCRPTSLSIILSLPLFENQEPALFASMLVFSRCKYLDCHFPVPAHAPKLLWLVSHLVRSPLERLKLSSTHATLVLGLPPFNSQQAEAMRRRDAVNARQVGSRRGAPQQQPINLALGLRAILEDEHLRCLLHWEFAGKHADAPRQLERAFTEVVVERGRRRGGSTAAPATARSEVADDGLDSVYGAPRDPCEDIEPVRVRLFQRNQGGYGKMKDRRDDFVQQSMGLSQGIWEKCGLWGEGDQVVESEKEWR</sequence>
<proteinExistence type="predicted"/>
<evidence type="ECO:0000256" key="2">
    <source>
        <dbReference type="ARBA" id="ARBA00022771"/>
    </source>
</evidence>
<dbReference type="GO" id="GO:0008270">
    <property type="term" value="F:zinc ion binding"/>
    <property type="evidence" value="ECO:0007669"/>
    <property type="project" value="UniProtKB-KW"/>
</dbReference>
<feature type="region of interest" description="Disordered" evidence="5">
    <location>
        <begin position="259"/>
        <end position="285"/>
    </location>
</feature>
<evidence type="ECO:0000256" key="1">
    <source>
        <dbReference type="ARBA" id="ARBA00022723"/>
    </source>
</evidence>
<evidence type="ECO:0000259" key="6">
    <source>
        <dbReference type="PROSITE" id="PS51501"/>
    </source>
</evidence>
<keyword evidence="2 4" id="KW-0863">Zinc-finger</keyword>
<evidence type="ECO:0000256" key="5">
    <source>
        <dbReference type="SAM" id="MobiDB-lite"/>
    </source>
</evidence>
<accession>A0A316V0F7</accession>
<dbReference type="EMBL" id="KZ819662">
    <property type="protein sequence ID" value="PWN31030.1"/>
    <property type="molecule type" value="Genomic_DNA"/>
</dbReference>
<dbReference type="GO" id="GO:0030150">
    <property type="term" value="P:protein import into mitochondrial matrix"/>
    <property type="evidence" value="ECO:0007669"/>
    <property type="project" value="TreeGrafter"/>
</dbReference>
<dbReference type="GO" id="GO:0006457">
    <property type="term" value="P:protein folding"/>
    <property type="evidence" value="ECO:0007669"/>
    <property type="project" value="TreeGrafter"/>
</dbReference>
<keyword evidence="1" id="KW-0479">Metal-binding</keyword>
<feature type="domain" description="DNL-type" evidence="6">
    <location>
        <begin position="96"/>
        <end position="195"/>
    </location>
</feature>
<dbReference type="PROSITE" id="PS51501">
    <property type="entry name" value="ZF_DNL"/>
    <property type="match status" value="1"/>
</dbReference>
<dbReference type="InterPro" id="IPR024158">
    <property type="entry name" value="Mt_import_TIM15"/>
</dbReference>
<evidence type="ECO:0000256" key="3">
    <source>
        <dbReference type="ARBA" id="ARBA00022833"/>
    </source>
</evidence>
<feature type="compositionally biased region" description="Acidic residues" evidence="5">
    <location>
        <begin position="259"/>
        <end position="281"/>
    </location>
</feature>